<dbReference type="Gene3D" id="2.40.50.40">
    <property type="match status" value="1"/>
</dbReference>
<gene>
    <name evidence="5" type="primary">CCL2</name>
    <name evidence="5" type="ORF">AMEX_G10531</name>
</gene>
<evidence type="ECO:0000259" key="4">
    <source>
        <dbReference type="SMART" id="SM00199"/>
    </source>
</evidence>
<dbReference type="Pfam" id="PF00048">
    <property type="entry name" value="IL8"/>
    <property type="match status" value="1"/>
</dbReference>
<name>A0A8T2LY96_ASTMX</name>
<dbReference type="InterPro" id="IPR036048">
    <property type="entry name" value="Interleukin_8-like_sf"/>
</dbReference>
<proteinExistence type="predicted"/>
<comment type="caution">
    <text evidence="5">The sequence shown here is derived from an EMBL/GenBank/DDBJ whole genome shotgun (WGS) entry which is preliminary data.</text>
</comment>
<feature type="domain" description="Chemokine interleukin-8-like" evidence="4">
    <location>
        <begin position="24"/>
        <end position="83"/>
    </location>
</feature>
<dbReference type="GO" id="GO:0006955">
    <property type="term" value="P:immune response"/>
    <property type="evidence" value="ECO:0007669"/>
    <property type="project" value="InterPro"/>
</dbReference>
<feature type="compositionally biased region" description="Basic and acidic residues" evidence="2">
    <location>
        <begin position="124"/>
        <end position="135"/>
    </location>
</feature>
<dbReference type="AlphaFoldDB" id="A0A8T2LY96"/>
<dbReference type="GO" id="GO:0005615">
    <property type="term" value="C:extracellular space"/>
    <property type="evidence" value="ECO:0007669"/>
    <property type="project" value="UniProtKB-KW"/>
</dbReference>
<feature type="signal peptide" evidence="3">
    <location>
        <begin position="1"/>
        <end position="21"/>
    </location>
</feature>
<keyword evidence="1" id="KW-0202">Cytokine</keyword>
<dbReference type="InterPro" id="IPR039809">
    <property type="entry name" value="Chemokine_b/g/d"/>
</dbReference>
<evidence type="ECO:0000256" key="1">
    <source>
        <dbReference type="ARBA" id="ARBA00022514"/>
    </source>
</evidence>
<dbReference type="SUPFAM" id="SSF54117">
    <property type="entry name" value="Interleukin 8-like chemokines"/>
    <property type="match status" value="1"/>
</dbReference>
<dbReference type="CDD" id="cd00272">
    <property type="entry name" value="Chemokine_CC"/>
    <property type="match status" value="1"/>
</dbReference>
<protein>
    <submittedName>
        <fullName evidence="5">Eotaxin-like</fullName>
    </submittedName>
</protein>
<dbReference type="PANTHER" id="PTHR12015">
    <property type="entry name" value="SMALL INDUCIBLE CYTOKINE A"/>
    <property type="match status" value="1"/>
</dbReference>
<evidence type="ECO:0000313" key="5">
    <source>
        <dbReference type="EMBL" id="KAG9273781.1"/>
    </source>
</evidence>
<evidence type="ECO:0000313" key="6">
    <source>
        <dbReference type="Proteomes" id="UP000752171"/>
    </source>
</evidence>
<organism evidence="5 6">
    <name type="scientific">Astyanax mexicanus</name>
    <name type="common">Blind cave fish</name>
    <name type="synonym">Astyanax fasciatus mexicanus</name>
    <dbReference type="NCBI Taxonomy" id="7994"/>
    <lineage>
        <taxon>Eukaryota</taxon>
        <taxon>Metazoa</taxon>
        <taxon>Chordata</taxon>
        <taxon>Craniata</taxon>
        <taxon>Vertebrata</taxon>
        <taxon>Euteleostomi</taxon>
        <taxon>Actinopterygii</taxon>
        <taxon>Neopterygii</taxon>
        <taxon>Teleostei</taxon>
        <taxon>Ostariophysi</taxon>
        <taxon>Characiformes</taxon>
        <taxon>Characoidei</taxon>
        <taxon>Acestrorhamphidae</taxon>
        <taxon>Acestrorhamphinae</taxon>
        <taxon>Astyanax</taxon>
    </lineage>
</organism>
<keyword evidence="3" id="KW-0732">Signal</keyword>
<dbReference type="InterPro" id="IPR001811">
    <property type="entry name" value="Chemokine_IL8-like_dom"/>
</dbReference>
<dbReference type="Proteomes" id="UP000752171">
    <property type="component" value="Unassembled WGS sequence"/>
</dbReference>
<accession>A0A8T2LY96</accession>
<sequence>MMLSLVAVFLFAMQWRTIVLMGPPLSCCPVISGNKIPVKNIVDYALQESPPCPVKAVRFTTIKGKSICSDPESTWSKQVIKELDSKKRSTTTIKPLQGDGPVTVMEPTTKKYHQTKNTPSFTKLNEEESSVKETESPSSSVNELPTIKYTSFCLEEEPAESTNAYF</sequence>
<reference evidence="5 6" key="1">
    <citation type="submission" date="2021-07" db="EMBL/GenBank/DDBJ databases">
        <authorList>
            <person name="Imarazene B."/>
            <person name="Zahm M."/>
            <person name="Klopp C."/>
            <person name="Cabau C."/>
            <person name="Beille S."/>
            <person name="Jouanno E."/>
            <person name="Castinel A."/>
            <person name="Lluch J."/>
            <person name="Gil L."/>
            <person name="Kuchtly C."/>
            <person name="Lopez Roques C."/>
            <person name="Donnadieu C."/>
            <person name="Parrinello H."/>
            <person name="Journot L."/>
            <person name="Du K."/>
            <person name="Schartl M."/>
            <person name="Retaux S."/>
            <person name="Guiguen Y."/>
        </authorList>
    </citation>
    <scope>NUCLEOTIDE SEQUENCE [LARGE SCALE GENOMIC DNA]</scope>
    <source>
        <strain evidence="5">Pach_M1</strain>
        <tissue evidence="5">Testis</tissue>
    </source>
</reference>
<evidence type="ECO:0000256" key="3">
    <source>
        <dbReference type="SAM" id="SignalP"/>
    </source>
</evidence>
<feature type="region of interest" description="Disordered" evidence="2">
    <location>
        <begin position="90"/>
        <end position="142"/>
    </location>
</feature>
<dbReference type="SMART" id="SM00199">
    <property type="entry name" value="SCY"/>
    <property type="match status" value="1"/>
</dbReference>
<feature type="chain" id="PRO_5035808092" evidence="3">
    <location>
        <begin position="22"/>
        <end position="166"/>
    </location>
</feature>
<evidence type="ECO:0000256" key="2">
    <source>
        <dbReference type="SAM" id="MobiDB-lite"/>
    </source>
</evidence>
<dbReference type="GO" id="GO:0008009">
    <property type="term" value="F:chemokine activity"/>
    <property type="evidence" value="ECO:0007669"/>
    <property type="project" value="InterPro"/>
</dbReference>
<dbReference type="EMBL" id="JAICCE010000008">
    <property type="protein sequence ID" value="KAG9273781.1"/>
    <property type="molecule type" value="Genomic_DNA"/>
</dbReference>